<organism evidence="1">
    <name type="scientific">hydrothermal vent metagenome</name>
    <dbReference type="NCBI Taxonomy" id="652676"/>
    <lineage>
        <taxon>unclassified sequences</taxon>
        <taxon>metagenomes</taxon>
        <taxon>ecological metagenomes</taxon>
    </lineage>
</organism>
<dbReference type="Pfam" id="PF11185">
    <property type="entry name" value="DUF2971"/>
    <property type="match status" value="1"/>
</dbReference>
<reference evidence="1" key="1">
    <citation type="submission" date="2018-06" db="EMBL/GenBank/DDBJ databases">
        <authorList>
            <person name="Zhirakovskaya E."/>
        </authorList>
    </citation>
    <scope>NUCLEOTIDE SEQUENCE</scope>
</reference>
<name>A0A3B0UR76_9ZZZZ</name>
<accession>A0A3B0UR76</accession>
<sequence>MGVYSLSEKNNDILMWSHYADHHKGFCIEYERADSKYNFLSHFMCRPVGYENDYPNLNRVLDVWGINLYTKAVEWEYEAEWRLVFKEGGKIFPSPAPITGIVFGLRMVGKQKATLVESLPYEEGITLYQATRVPGKFALEINETEI</sequence>
<evidence type="ECO:0000313" key="1">
    <source>
        <dbReference type="EMBL" id="VAW28842.1"/>
    </source>
</evidence>
<dbReference type="EMBL" id="UOES01000466">
    <property type="protein sequence ID" value="VAW28842.1"/>
    <property type="molecule type" value="Genomic_DNA"/>
</dbReference>
<dbReference type="InterPro" id="IPR021352">
    <property type="entry name" value="DUF2971"/>
</dbReference>
<proteinExistence type="predicted"/>
<dbReference type="AlphaFoldDB" id="A0A3B0UR76"/>
<protein>
    <recommendedName>
        <fullName evidence="2">DUF2971 domain-containing protein</fullName>
    </recommendedName>
</protein>
<evidence type="ECO:0008006" key="2">
    <source>
        <dbReference type="Google" id="ProtNLM"/>
    </source>
</evidence>
<gene>
    <name evidence="1" type="ORF">MNBD_BACTEROID06-43</name>
</gene>